<dbReference type="Proteomes" id="UP000282674">
    <property type="component" value="Unassembled WGS sequence"/>
</dbReference>
<feature type="chain" id="PRO_5018230016" description="DUF4352 domain-containing protein" evidence="1">
    <location>
        <begin position="27"/>
        <end position="171"/>
    </location>
</feature>
<evidence type="ECO:0000313" key="2">
    <source>
        <dbReference type="EMBL" id="RMI47465.1"/>
    </source>
</evidence>
<name>A0A3M2MFQ2_9ACTN</name>
<dbReference type="EMBL" id="RFFG01000003">
    <property type="protein sequence ID" value="RMI47465.1"/>
    <property type="molecule type" value="Genomic_DNA"/>
</dbReference>
<feature type="signal peptide" evidence="1">
    <location>
        <begin position="1"/>
        <end position="26"/>
    </location>
</feature>
<comment type="caution">
    <text evidence="2">The sequence shown here is derived from an EMBL/GenBank/DDBJ whole genome shotgun (WGS) entry which is preliminary data.</text>
</comment>
<reference evidence="2 3" key="1">
    <citation type="submission" date="2018-10" db="EMBL/GenBank/DDBJ databases">
        <title>Isolation from soil.</title>
        <authorList>
            <person name="Hu J."/>
        </authorList>
    </citation>
    <scope>NUCLEOTIDE SEQUENCE [LARGE SCALE GENOMIC DNA]</scope>
    <source>
        <strain evidence="2 3">NEAU-Ht49</strain>
    </source>
</reference>
<gene>
    <name evidence="2" type="ORF">EBO15_02895</name>
</gene>
<dbReference type="OrthoDB" id="3477917at2"/>
<accession>A0A3M2MFQ2</accession>
<protein>
    <recommendedName>
        <fullName evidence="4">DUF4352 domain-containing protein</fullName>
    </recommendedName>
</protein>
<keyword evidence="1" id="KW-0732">Signal</keyword>
<evidence type="ECO:0000313" key="3">
    <source>
        <dbReference type="Proteomes" id="UP000282674"/>
    </source>
</evidence>
<sequence length="171" mass="18349">MNKLTAALVGGAALATTLATALPASADAGHRVAPNASLQGTADVSSAAKMVRTGKIHYYKAKEIRGAKVYGHWYWARKGKAPAFVFVVIKVKDTRGDGKSAGFCYDLSASKTEPAIHDWCLVNRNGNGTTSRFTGALEGGQKFRVYAAVGRLDTKKHIFYTSLVGPKFRVR</sequence>
<dbReference type="AlphaFoldDB" id="A0A3M2MFQ2"/>
<dbReference type="RefSeq" id="WP_122192698.1">
    <property type="nucleotide sequence ID" value="NZ_JBHSKC010000002.1"/>
</dbReference>
<evidence type="ECO:0000256" key="1">
    <source>
        <dbReference type="SAM" id="SignalP"/>
    </source>
</evidence>
<organism evidence="2 3">
    <name type="scientific">Actinomadura harenae</name>
    <dbReference type="NCBI Taxonomy" id="2483351"/>
    <lineage>
        <taxon>Bacteria</taxon>
        <taxon>Bacillati</taxon>
        <taxon>Actinomycetota</taxon>
        <taxon>Actinomycetes</taxon>
        <taxon>Streptosporangiales</taxon>
        <taxon>Thermomonosporaceae</taxon>
        <taxon>Actinomadura</taxon>
    </lineage>
</organism>
<evidence type="ECO:0008006" key="4">
    <source>
        <dbReference type="Google" id="ProtNLM"/>
    </source>
</evidence>
<keyword evidence="3" id="KW-1185">Reference proteome</keyword>
<proteinExistence type="predicted"/>